<evidence type="ECO:0000256" key="1">
    <source>
        <dbReference type="SAM" id="MobiDB-lite"/>
    </source>
</evidence>
<reference evidence="3" key="1">
    <citation type="journal article" date="2019" name="Int. J. Syst. Evol. Microbiol.">
        <title>The Global Catalogue of Microorganisms (GCM) 10K type strain sequencing project: providing services to taxonomists for standard genome sequencing and annotation.</title>
        <authorList>
            <consortium name="The Broad Institute Genomics Platform"/>
            <consortium name="The Broad Institute Genome Sequencing Center for Infectious Disease"/>
            <person name="Wu L."/>
            <person name="Ma J."/>
        </authorList>
    </citation>
    <scope>NUCLEOTIDE SEQUENCE [LARGE SCALE GENOMIC DNA]</scope>
    <source>
        <strain evidence="3">JCM 17975</strain>
    </source>
</reference>
<dbReference type="EMBL" id="BAABHM010000011">
    <property type="protein sequence ID" value="GAA4700712.1"/>
    <property type="molecule type" value="Genomic_DNA"/>
</dbReference>
<sequence>MAISSRASDRGSTASPTAATTTSVTAALTTVRVRTMRRPYGNRTTWRRAPSRVGSSPWWCSRPSAYRWPRWPTAPTSEKRREEKQWARDRALLDAGRLDRWPVPESIGDGTATDGTIVEEASSYVVVSYTVEHRGWFDASTGEFESICFHFPYVDPDTFREVICP</sequence>
<organism evidence="2 3">
    <name type="scientific">Promicromonospora umidemergens</name>
    <dbReference type="NCBI Taxonomy" id="629679"/>
    <lineage>
        <taxon>Bacteria</taxon>
        <taxon>Bacillati</taxon>
        <taxon>Actinomycetota</taxon>
        <taxon>Actinomycetes</taxon>
        <taxon>Micrococcales</taxon>
        <taxon>Promicromonosporaceae</taxon>
        <taxon>Promicromonospora</taxon>
    </lineage>
</organism>
<evidence type="ECO:0000313" key="2">
    <source>
        <dbReference type="EMBL" id="GAA4700712.1"/>
    </source>
</evidence>
<keyword evidence="3" id="KW-1185">Reference proteome</keyword>
<comment type="caution">
    <text evidence="2">The sequence shown here is derived from an EMBL/GenBank/DDBJ whole genome shotgun (WGS) entry which is preliminary data.</text>
</comment>
<gene>
    <name evidence="2" type="ORF">GCM10023198_21990</name>
</gene>
<protein>
    <submittedName>
        <fullName evidence="2">Uncharacterized protein</fullName>
    </submittedName>
</protein>
<proteinExistence type="predicted"/>
<feature type="compositionally biased region" description="Low complexity" evidence="1">
    <location>
        <begin position="10"/>
        <end position="23"/>
    </location>
</feature>
<evidence type="ECO:0000313" key="3">
    <source>
        <dbReference type="Proteomes" id="UP001500843"/>
    </source>
</evidence>
<accession>A0ABP8X5D6</accession>
<name>A0ABP8X5D6_9MICO</name>
<feature type="region of interest" description="Disordered" evidence="1">
    <location>
        <begin position="1"/>
        <end position="23"/>
    </location>
</feature>
<dbReference type="Proteomes" id="UP001500843">
    <property type="component" value="Unassembled WGS sequence"/>
</dbReference>